<organism evidence="2 3">
    <name type="scientific">Stephania yunnanensis</name>
    <dbReference type="NCBI Taxonomy" id="152371"/>
    <lineage>
        <taxon>Eukaryota</taxon>
        <taxon>Viridiplantae</taxon>
        <taxon>Streptophyta</taxon>
        <taxon>Embryophyta</taxon>
        <taxon>Tracheophyta</taxon>
        <taxon>Spermatophyta</taxon>
        <taxon>Magnoliopsida</taxon>
        <taxon>Ranunculales</taxon>
        <taxon>Menispermaceae</taxon>
        <taxon>Menispermoideae</taxon>
        <taxon>Cissampelideae</taxon>
        <taxon>Stephania</taxon>
    </lineage>
</organism>
<protein>
    <submittedName>
        <fullName evidence="2">Uncharacterized protein</fullName>
    </submittedName>
</protein>
<dbReference type="EMBL" id="JBBNAF010000003">
    <property type="protein sequence ID" value="KAK9161181.1"/>
    <property type="molecule type" value="Genomic_DNA"/>
</dbReference>
<evidence type="ECO:0000256" key="1">
    <source>
        <dbReference type="SAM" id="MobiDB-lite"/>
    </source>
</evidence>
<evidence type="ECO:0000313" key="3">
    <source>
        <dbReference type="Proteomes" id="UP001420932"/>
    </source>
</evidence>
<feature type="region of interest" description="Disordered" evidence="1">
    <location>
        <begin position="380"/>
        <end position="423"/>
    </location>
</feature>
<feature type="compositionally biased region" description="Basic and acidic residues" evidence="1">
    <location>
        <begin position="135"/>
        <end position="152"/>
    </location>
</feature>
<feature type="region of interest" description="Disordered" evidence="1">
    <location>
        <begin position="1"/>
        <end position="40"/>
    </location>
</feature>
<evidence type="ECO:0000313" key="2">
    <source>
        <dbReference type="EMBL" id="KAK9161181.1"/>
    </source>
</evidence>
<reference evidence="2 3" key="1">
    <citation type="submission" date="2024-01" db="EMBL/GenBank/DDBJ databases">
        <title>Genome assemblies of Stephania.</title>
        <authorList>
            <person name="Yang L."/>
        </authorList>
    </citation>
    <scope>NUCLEOTIDE SEQUENCE [LARGE SCALE GENOMIC DNA]</scope>
    <source>
        <strain evidence="2">YNDBR</strain>
        <tissue evidence="2">Leaf</tissue>
    </source>
</reference>
<name>A0AAP0KYR5_9MAGN</name>
<feature type="region of interest" description="Disordered" evidence="1">
    <location>
        <begin position="63"/>
        <end position="111"/>
    </location>
</feature>
<dbReference type="Proteomes" id="UP001420932">
    <property type="component" value="Unassembled WGS sequence"/>
</dbReference>
<sequence length="423" mass="47075">MEIDIDDGNGDSAHAMRKPEAPPIPEDEERSTKKVKNKRTVEEVNKTSFNISNLTSFRDIIAQHRNALQEQQEGEDPPLSPDDFVRNKTSRPRTTAKSTSIRDNGKSGHNLTIKETSQSRFEILANMPTDAEEDPQSHNQREMTKDTREWRSWPHNGKNISQGKEMYMAKKQIRKENVSNTEQNRKEITSMIGTLGQPKENKAQNCQRPKTGHVAVAQINIDSPGPSMTKQTTGIPYASKVGDLVIEGPVSDVLNPANHSVSRLPTEIIVQGKDNSAYEGRKDRMKTTREMNYSDKPPDSSKVFFLKGVIDDVATERPNSAFSEGAIGSRVSMWTNSAFGEGAIDATWTKPDSSKVERGRKKRETRRRRRAYVQLFEAEKEEKEGCGHTGIKTKAVGRGVSSGSEGPNIGSRKEQQEEGGPAA</sequence>
<keyword evidence="3" id="KW-1185">Reference proteome</keyword>
<comment type="caution">
    <text evidence="2">The sequence shown here is derived from an EMBL/GenBank/DDBJ whole genome shotgun (WGS) entry which is preliminary data.</text>
</comment>
<dbReference type="AlphaFoldDB" id="A0AAP0KYR5"/>
<feature type="region of interest" description="Disordered" evidence="1">
    <location>
        <begin position="130"/>
        <end position="160"/>
    </location>
</feature>
<gene>
    <name evidence="2" type="ORF">Syun_007522</name>
</gene>
<feature type="compositionally biased region" description="Polar residues" evidence="1">
    <location>
        <begin position="92"/>
        <end position="111"/>
    </location>
</feature>
<proteinExistence type="predicted"/>
<accession>A0AAP0KYR5</accession>